<dbReference type="GO" id="GO:0005737">
    <property type="term" value="C:cytoplasm"/>
    <property type="evidence" value="ECO:0007669"/>
    <property type="project" value="UniProtKB-SubCell"/>
</dbReference>
<evidence type="ECO:0000256" key="5">
    <source>
        <dbReference type="ARBA" id="ARBA00022490"/>
    </source>
</evidence>
<dbReference type="EMBL" id="FNAQ01000001">
    <property type="protein sequence ID" value="SDD70642.1"/>
    <property type="molecule type" value="Genomic_DNA"/>
</dbReference>
<keyword evidence="7 9" id="KW-0368">Histidine biosynthesis</keyword>
<dbReference type="OrthoDB" id="9807749at2"/>
<comment type="pathway">
    <text evidence="3 9 11">Amino-acid biosynthesis; L-histidine biosynthesis; L-histidine from 5-phospho-alpha-D-ribose 1-diphosphate: step 4/9.</text>
</comment>
<dbReference type="InterPro" id="IPR013785">
    <property type="entry name" value="Aldolase_TIM"/>
</dbReference>
<dbReference type="InterPro" id="IPR023016">
    <property type="entry name" value="HisA/PriA"/>
</dbReference>
<dbReference type="HAMAP" id="MF_01014">
    <property type="entry name" value="HisA"/>
    <property type="match status" value="1"/>
</dbReference>
<keyword evidence="6 9" id="KW-0028">Amino-acid biosynthesis</keyword>
<evidence type="ECO:0000256" key="3">
    <source>
        <dbReference type="ARBA" id="ARBA00005133"/>
    </source>
</evidence>
<evidence type="ECO:0000256" key="11">
    <source>
        <dbReference type="RuleBase" id="RU003658"/>
    </source>
</evidence>
<name>A0A1G6WXK8_9BACT</name>
<dbReference type="STRING" id="57664.SAMN05661003_10167"/>
<protein>
    <recommendedName>
        <fullName evidence="9 11">1-(5-phosphoribosyl)-5-[(5-phosphoribosylamino)methylideneamino] imidazole-4-carboxamide isomerase</fullName>
        <ecNumber evidence="9 11">5.3.1.16</ecNumber>
    </recommendedName>
    <alternativeName>
        <fullName evidence="9">Phosphoribosylformimino-5-aminoimidazole carboxamide ribotide isomerase</fullName>
    </alternativeName>
</protein>
<dbReference type="InterPro" id="IPR006063">
    <property type="entry name" value="HisA_bact_arch"/>
</dbReference>
<evidence type="ECO:0000256" key="2">
    <source>
        <dbReference type="ARBA" id="ARBA00004496"/>
    </source>
</evidence>
<dbReference type="GO" id="GO:0000162">
    <property type="term" value="P:L-tryptophan biosynthetic process"/>
    <property type="evidence" value="ECO:0007669"/>
    <property type="project" value="TreeGrafter"/>
</dbReference>
<dbReference type="FunFam" id="3.20.20.70:FF:000009">
    <property type="entry name" value="1-(5-phosphoribosyl)-5-[(5-phosphoribosylamino)methylideneamino] imidazole-4-carboxamide isomerase"/>
    <property type="match status" value="1"/>
</dbReference>
<dbReference type="GO" id="GO:0003949">
    <property type="term" value="F:1-(5-phosphoribosyl)-5-[(5-phosphoribosylamino)methylideneamino]imidazole-4-carboxamide isomerase activity"/>
    <property type="evidence" value="ECO:0007669"/>
    <property type="project" value="UniProtKB-UniRule"/>
</dbReference>
<dbReference type="NCBIfam" id="TIGR00007">
    <property type="entry name" value="1-(5-phosphoribosyl)-5-[(5-phosphoribosylamino)methylideneamino]imidazole-4-carboxamide isomerase"/>
    <property type="match status" value="1"/>
</dbReference>
<evidence type="ECO:0000313" key="12">
    <source>
        <dbReference type="EMBL" id="SDD70642.1"/>
    </source>
</evidence>
<dbReference type="PANTHER" id="PTHR43090:SF2">
    <property type="entry name" value="1-(5-PHOSPHORIBOSYL)-5-[(5-PHOSPHORIBOSYLAMINO)METHYLIDENEAMINO] IMIDAZOLE-4-CARBOXAMIDE ISOMERASE"/>
    <property type="match status" value="1"/>
</dbReference>
<keyword evidence="8 9" id="KW-0413">Isomerase</keyword>
<feature type="active site" description="Proton acceptor" evidence="9">
    <location>
        <position position="8"/>
    </location>
</feature>
<keyword evidence="13" id="KW-1185">Reference proteome</keyword>
<keyword evidence="5 9" id="KW-0963">Cytoplasm</keyword>
<dbReference type="Gene3D" id="3.20.20.70">
    <property type="entry name" value="Aldolase class I"/>
    <property type="match status" value="1"/>
</dbReference>
<evidence type="ECO:0000256" key="6">
    <source>
        <dbReference type="ARBA" id="ARBA00022605"/>
    </source>
</evidence>
<evidence type="ECO:0000313" key="13">
    <source>
        <dbReference type="Proteomes" id="UP000243205"/>
    </source>
</evidence>
<dbReference type="InterPro" id="IPR044524">
    <property type="entry name" value="Isoase_HisA-like"/>
</dbReference>
<accession>A0A1G6WXK8</accession>
<organism evidence="12 13">
    <name type="scientific">Desulfuromonas thiophila</name>
    <dbReference type="NCBI Taxonomy" id="57664"/>
    <lineage>
        <taxon>Bacteria</taxon>
        <taxon>Pseudomonadati</taxon>
        <taxon>Thermodesulfobacteriota</taxon>
        <taxon>Desulfuromonadia</taxon>
        <taxon>Desulfuromonadales</taxon>
        <taxon>Desulfuromonadaceae</taxon>
        <taxon>Desulfuromonas</taxon>
    </lineage>
</organism>
<dbReference type="Proteomes" id="UP000243205">
    <property type="component" value="Unassembled WGS sequence"/>
</dbReference>
<dbReference type="SUPFAM" id="SSF51366">
    <property type="entry name" value="Ribulose-phoshate binding barrel"/>
    <property type="match status" value="1"/>
</dbReference>
<dbReference type="Pfam" id="PF00977">
    <property type="entry name" value="His_biosynth"/>
    <property type="match status" value="1"/>
</dbReference>
<sequence length="249" mass="26151">MLVIPAIDLKGGCCVRLEQGLMDKDTVYNDDPAAQARSWQEQGAELLHLVDLDGAFAGVPKNRNAIAAIVAALQIPTQLGGGIRDLETIEAYLRLGVTRVILGTVAKENPALVAEACRLFPGRIVVGIDAKEGRVAVRGWADVTEKRATELAREMEGLGVEAIIYTDIARDGMMQGPNLEATAALADAIRIPVIASGGISSLRDIENLLPLEARGVCGAITGKAIYSGALDLRQAIALTRSATAGAGRC</sequence>
<dbReference type="InterPro" id="IPR006062">
    <property type="entry name" value="His_biosynth"/>
</dbReference>
<dbReference type="RefSeq" id="WP_092075228.1">
    <property type="nucleotide sequence ID" value="NZ_CALFZY010000019.1"/>
</dbReference>
<comment type="similarity">
    <text evidence="4 9 10">Belongs to the HisA/HisF family.</text>
</comment>
<dbReference type="PANTHER" id="PTHR43090">
    <property type="entry name" value="1-(5-PHOSPHORIBOSYL)-5-[(5-PHOSPHORIBOSYLAMINO)METHYLIDENEAMINO] IMIDAZOLE-4-CARBOXAMIDE ISOMERASE"/>
    <property type="match status" value="1"/>
</dbReference>
<comment type="subcellular location">
    <subcellularLocation>
        <location evidence="2 9 11">Cytoplasm</location>
    </subcellularLocation>
</comment>
<evidence type="ECO:0000256" key="8">
    <source>
        <dbReference type="ARBA" id="ARBA00023235"/>
    </source>
</evidence>
<reference evidence="13" key="1">
    <citation type="submission" date="2016-10" db="EMBL/GenBank/DDBJ databases">
        <authorList>
            <person name="Varghese N."/>
            <person name="Submissions S."/>
        </authorList>
    </citation>
    <scope>NUCLEOTIDE SEQUENCE [LARGE SCALE GENOMIC DNA]</scope>
    <source>
        <strain evidence="13">DSM 8987</strain>
    </source>
</reference>
<dbReference type="UniPathway" id="UPA00031">
    <property type="reaction ID" value="UER00009"/>
</dbReference>
<feature type="active site" description="Proton donor" evidence="9">
    <location>
        <position position="129"/>
    </location>
</feature>
<evidence type="ECO:0000256" key="9">
    <source>
        <dbReference type="HAMAP-Rule" id="MF_01014"/>
    </source>
</evidence>
<dbReference type="GO" id="GO:0000105">
    <property type="term" value="P:L-histidine biosynthetic process"/>
    <property type="evidence" value="ECO:0007669"/>
    <property type="project" value="UniProtKB-UniRule"/>
</dbReference>
<dbReference type="AlphaFoldDB" id="A0A1G6WXK8"/>
<evidence type="ECO:0000256" key="1">
    <source>
        <dbReference type="ARBA" id="ARBA00000901"/>
    </source>
</evidence>
<dbReference type="InterPro" id="IPR011060">
    <property type="entry name" value="RibuloseP-bd_barrel"/>
</dbReference>
<evidence type="ECO:0000256" key="7">
    <source>
        <dbReference type="ARBA" id="ARBA00023102"/>
    </source>
</evidence>
<evidence type="ECO:0000256" key="4">
    <source>
        <dbReference type="ARBA" id="ARBA00009667"/>
    </source>
</evidence>
<gene>
    <name evidence="9" type="primary">hisA</name>
    <name evidence="12" type="ORF">SAMN05661003_10167</name>
</gene>
<dbReference type="EC" id="5.3.1.16" evidence="9 11"/>
<comment type="catalytic activity">
    <reaction evidence="1 9 11">
        <text>1-(5-phospho-beta-D-ribosyl)-5-[(5-phospho-beta-D-ribosylamino)methylideneamino]imidazole-4-carboxamide = 5-[(5-phospho-1-deoxy-D-ribulos-1-ylimino)methylamino]-1-(5-phospho-beta-D-ribosyl)imidazole-4-carboxamide</text>
        <dbReference type="Rhea" id="RHEA:15469"/>
        <dbReference type="ChEBI" id="CHEBI:58435"/>
        <dbReference type="ChEBI" id="CHEBI:58525"/>
        <dbReference type="EC" id="5.3.1.16"/>
    </reaction>
</comment>
<dbReference type="CDD" id="cd04732">
    <property type="entry name" value="HisA"/>
    <property type="match status" value="1"/>
</dbReference>
<dbReference type="NCBIfam" id="NF010112">
    <property type="entry name" value="PRK13585.1"/>
    <property type="match status" value="1"/>
</dbReference>
<proteinExistence type="inferred from homology"/>
<evidence type="ECO:0000256" key="10">
    <source>
        <dbReference type="RuleBase" id="RU003657"/>
    </source>
</evidence>